<evidence type="ECO:0000256" key="7">
    <source>
        <dbReference type="PIRNR" id="PIRNR001488"/>
    </source>
</evidence>
<feature type="domain" description="Thioredoxin" evidence="9">
    <location>
        <begin position="9"/>
        <end position="151"/>
    </location>
</feature>
<dbReference type="InterPro" id="IPR023205">
    <property type="entry name" value="DsbA/DsbL"/>
</dbReference>
<evidence type="ECO:0000256" key="3">
    <source>
        <dbReference type="ARBA" id="ARBA00022729"/>
    </source>
</evidence>
<feature type="signal peptide" evidence="8">
    <location>
        <begin position="1"/>
        <end position="21"/>
    </location>
</feature>
<keyword evidence="4 7" id="KW-0574">Periplasm</keyword>
<proteinExistence type="inferred from homology"/>
<dbReference type="InterPro" id="IPR013766">
    <property type="entry name" value="Thioredoxin_domain"/>
</dbReference>
<gene>
    <name evidence="10" type="ORF">J2T60_002145</name>
</gene>
<dbReference type="InterPro" id="IPR001853">
    <property type="entry name" value="DSBA-like_thioredoxin_dom"/>
</dbReference>
<protein>
    <recommendedName>
        <fullName evidence="7">Thiol:disulfide interchange protein</fullName>
    </recommendedName>
</protein>
<name>A0ABT1GA04_9GAMM</name>
<sequence>MFKNSLSLIAALFLLPSLAMAQSYQEDTHYQIADREHRFSDQPKEVVEFFWYGCGGCYAFLPAAEEWKDSLPDDVAFVRVPAVLNPQWRTHGKAFYVAEALDMVDDIHGAMFTALHEERRQINDEDSMREFFVEQGADPEAFDEAFNSFEVDSKLRRAENLARRFSIRSTPSLVINGRYVTDLSNAGGVDGMVELGNWLLERD</sequence>
<evidence type="ECO:0000256" key="8">
    <source>
        <dbReference type="SAM" id="SignalP"/>
    </source>
</evidence>
<evidence type="ECO:0000313" key="10">
    <source>
        <dbReference type="EMBL" id="MCP1728145.1"/>
    </source>
</evidence>
<keyword evidence="3 8" id="KW-0732">Signal</keyword>
<dbReference type="PANTHER" id="PTHR35891">
    <property type="entry name" value="THIOL:DISULFIDE INTERCHANGE PROTEIN DSBA"/>
    <property type="match status" value="1"/>
</dbReference>
<keyword evidence="11" id="KW-1185">Reference proteome</keyword>
<organism evidence="10 11">
    <name type="scientific">Natronospira proteinivora</name>
    <dbReference type="NCBI Taxonomy" id="1807133"/>
    <lineage>
        <taxon>Bacteria</taxon>
        <taxon>Pseudomonadati</taxon>
        <taxon>Pseudomonadota</taxon>
        <taxon>Gammaproteobacteria</taxon>
        <taxon>Natronospirales</taxon>
        <taxon>Natronospiraceae</taxon>
        <taxon>Natronospira</taxon>
    </lineage>
</organism>
<comment type="caution">
    <text evidence="10">The sequence shown here is derived from an EMBL/GenBank/DDBJ whole genome shotgun (WGS) entry which is preliminary data.</text>
</comment>
<evidence type="ECO:0000256" key="1">
    <source>
        <dbReference type="ARBA" id="ARBA00004418"/>
    </source>
</evidence>
<dbReference type="InterPro" id="IPR036249">
    <property type="entry name" value="Thioredoxin-like_sf"/>
</dbReference>
<dbReference type="PIRSF" id="PIRSF001488">
    <property type="entry name" value="Tdi_protein"/>
    <property type="match status" value="1"/>
</dbReference>
<dbReference type="PANTHER" id="PTHR35891:SF2">
    <property type="entry name" value="THIOL:DISULFIDE INTERCHANGE PROTEIN DSBA"/>
    <property type="match status" value="1"/>
</dbReference>
<reference evidence="10 11" key="1">
    <citation type="submission" date="2022-03" db="EMBL/GenBank/DDBJ databases">
        <title>Genomic Encyclopedia of Type Strains, Phase III (KMG-III): the genomes of soil and plant-associated and newly described type strains.</title>
        <authorList>
            <person name="Whitman W."/>
        </authorList>
    </citation>
    <scope>NUCLEOTIDE SEQUENCE [LARGE SCALE GENOMIC DNA]</scope>
    <source>
        <strain evidence="10 11">BSker1</strain>
    </source>
</reference>
<feature type="chain" id="PRO_5046270310" description="Thiol:disulfide interchange protein" evidence="8">
    <location>
        <begin position="22"/>
        <end position="203"/>
    </location>
</feature>
<dbReference type="InterPro" id="IPR050824">
    <property type="entry name" value="Thiol_disulfide_DsbA"/>
</dbReference>
<dbReference type="PROSITE" id="PS51352">
    <property type="entry name" value="THIOREDOXIN_2"/>
    <property type="match status" value="1"/>
</dbReference>
<evidence type="ECO:0000256" key="5">
    <source>
        <dbReference type="ARBA" id="ARBA00023157"/>
    </source>
</evidence>
<dbReference type="EMBL" id="JALJYF010000002">
    <property type="protein sequence ID" value="MCP1728145.1"/>
    <property type="molecule type" value="Genomic_DNA"/>
</dbReference>
<dbReference type="Gene3D" id="3.40.30.10">
    <property type="entry name" value="Glutaredoxin"/>
    <property type="match status" value="1"/>
</dbReference>
<evidence type="ECO:0000256" key="6">
    <source>
        <dbReference type="ARBA" id="ARBA00023284"/>
    </source>
</evidence>
<keyword evidence="5 7" id="KW-1015">Disulfide bond</keyword>
<evidence type="ECO:0000313" key="11">
    <source>
        <dbReference type="Proteomes" id="UP001523550"/>
    </source>
</evidence>
<evidence type="ECO:0000259" key="9">
    <source>
        <dbReference type="PROSITE" id="PS51352"/>
    </source>
</evidence>
<accession>A0ABT1GA04</accession>
<dbReference type="CDD" id="cd03019">
    <property type="entry name" value="DsbA_DsbA"/>
    <property type="match status" value="1"/>
</dbReference>
<evidence type="ECO:0000256" key="2">
    <source>
        <dbReference type="ARBA" id="ARBA00005791"/>
    </source>
</evidence>
<comment type="subcellular location">
    <subcellularLocation>
        <location evidence="1 7">Periplasm</location>
    </subcellularLocation>
</comment>
<comment type="similarity">
    <text evidence="2">Belongs to the thioredoxin family. DsbA subfamily.</text>
</comment>
<keyword evidence="6" id="KW-0676">Redox-active center</keyword>
<dbReference type="Proteomes" id="UP001523550">
    <property type="component" value="Unassembled WGS sequence"/>
</dbReference>
<dbReference type="SUPFAM" id="SSF52833">
    <property type="entry name" value="Thioredoxin-like"/>
    <property type="match status" value="1"/>
</dbReference>
<evidence type="ECO:0000256" key="4">
    <source>
        <dbReference type="ARBA" id="ARBA00022764"/>
    </source>
</evidence>
<dbReference type="Pfam" id="PF01323">
    <property type="entry name" value="DSBA"/>
    <property type="match status" value="1"/>
</dbReference>
<dbReference type="RefSeq" id="WP_253449726.1">
    <property type="nucleotide sequence ID" value="NZ_JALJYF010000002.1"/>
</dbReference>